<gene>
    <name evidence="1" type="ORF">CYBJADRAFT_172467</name>
</gene>
<dbReference type="EMBL" id="KV453928">
    <property type="protein sequence ID" value="ODV74489.1"/>
    <property type="molecule type" value="Genomic_DNA"/>
</dbReference>
<organism evidence="1 2">
    <name type="scientific">Cyberlindnera jadinii (strain ATCC 18201 / CBS 1600 / BCRC 20928 / JCM 3617 / NBRC 0987 / NRRL Y-1542)</name>
    <name type="common">Torula yeast</name>
    <name type="synonym">Candida utilis</name>
    <dbReference type="NCBI Taxonomy" id="983966"/>
    <lineage>
        <taxon>Eukaryota</taxon>
        <taxon>Fungi</taxon>
        <taxon>Dikarya</taxon>
        <taxon>Ascomycota</taxon>
        <taxon>Saccharomycotina</taxon>
        <taxon>Saccharomycetes</taxon>
        <taxon>Phaffomycetales</taxon>
        <taxon>Phaffomycetaceae</taxon>
        <taxon>Cyberlindnera</taxon>
    </lineage>
</organism>
<protein>
    <recommendedName>
        <fullName evidence="3">Peroxin/Ferlin domain-containing protein</fullName>
    </recommendedName>
</protein>
<dbReference type="Proteomes" id="UP000094389">
    <property type="component" value="Unassembled WGS sequence"/>
</dbReference>
<proteinExistence type="predicted"/>
<dbReference type="GeneID" id="30990736"/>
<dbReference type="RefSeq" id="XP_020071528.1">
    <property type="nucleotide sequence ID" value="XM_020216340.1"/>
</dbReference>
<dbReference type="STRING" id="983966.A0A1E4S4N5"/>
<name>A0A1E4S4N5_CYBJN</name>
<sequence>MIILEDNDSSVEVIHSSLQTPEKKYPRDECAILYKLILDTSPLEKLIESSVEHHLDKQDIPVDIDYELIIENQRGLTLFGFPLFAPKFFPWDPPQYVTPKNVQVHGLVLYPLPTEQWHWIWDKWHVTMLGDVDDQGWKYAWNFNSKAWRGRTFLGCVRRRVWMRLRERPSL</sequence>
<evidence type="ECO:0000313" key="2">
    <source>
        <dbReference type="Proteomes" id="UP000094389"/>
    </source>
</evidence>
<dbReference type="OMA" id="ECHALHA"/>
<keyword evidence="2" id="KW-1185">Reference proteome</keyword>
<accession>A0A1E4S4N5</accession>
<evidence type="ECO:0008006" key="3">
    <source>
        <dbReference type="Google" id="ProtNLM"/>
    </source>
</evidence>
<reference evidence="1 2" key="1">
    <citation type="journal article" date="2016" name="Proc. Natl. Acad. Sci. U.S.A.">
        <title>Comparative genomics of biotechnologically important yeasts.</title>
        <authorList>
            <person name="Riley R."/>
            <person name="Haridas S."/>
            <person name="Wolfe K.H."/>
            <person name="Lopes M.R."/>
            <person name="Hittinger C.T."/>
            <person name="Goeker M."/>
            <person name="Salamov A.A."/>
            <person name="Wisecaver J.H."/>
            <person name="Long T.M."/>
            <person name="Calvey C.H."/>
            <person name="Aerts A.L."/>
            <person name="Barry K.W."/>
            <person name="Choi C."/>
            <person name="Clum A."/>
            <person name="Coughlan A.Y."/>
            <person name="Deshpande S."/>
            <person name="Douglass A.P."/>
            <person name="Hanson S.J."/>
            <person name="Klenk H.-P."/>
            <person name="LaButti K.M."/>
            <person name="Lapidus A."/>
            <person name="Lindquist E.A."/>
            <person name="Lipzen A.M."/>
            <person name="Meier-Kolthoff J.P."/>
            <person name="Ohm R.A."/>
            <person name="Otillar R.P."/>
            <person name="Pangilinan J.L."/>
            <person name="Peng Y."/>
            <person name="Rokas A."/>
            <person name="Rosa C.A."/>
            <person name="Scheuner C."/>
            <person name="Sibirny A.A."/>
            <person name="Slot J.C."/>
            <person name="Stielow J.B."/>
            <person name="Sun H."/>
            <person name="Kurtzman C.P."/>
            <person name="Blackwell M."/>
            <person name="Grigoriev I.V."/>
            <person name="Jeffries T.W."/>
        </authorList>
    </citation>
    <scope>NUCLEOTIDE SEQUENCE [LARGE SCALE GENOMIC DNA]</scope>
    <source>
        <strain evidence="2">ATCC 18201 / CBS 1600 / BCRC 20928 / JCM 3617 / NBRC 0987 / NRRL Y-1542</strain>
    </source>
</reference>
<dbReference type="OrthoDB" id="72441at2759"/>
<evidence type="ECO:0000313" key="1">
    <source>
        <dbReference type="EMBL" id="ODV74489.1"/>
    </source>
</evidence>
<dbReference type="AlphaFoldDB" id="A0A1E4S4N5"/>